<feature type="compositionally biased region" description="Low complexity" evidence="1">
    <location>
        <begin position="785"/>
        <end position="799"/>
    </location>
</feature>
<feature type="region of interest" description="Disordered" evidence="1">
    <location>
        <begin position="217"/>
        <end position="242"/>
    </location>
</feature>
<proteinExistence type="predicted"/>
<feature type="region of interest" description="Disordered" evidence="1">
    <location>
        <begin position="336"/>
        <end position="356"/>
    </location>
</feature>
<feature type="region of interest" description="Disordered" evidence="1">
    <location>
        <begin position="425"/>
        <end position="455"/>
    </location>
</feature>
<sequence>MELEVKNTPATARWVIGPFFQSFKSKMASFSEIVLSPVKLFTAKSPPGSIGHADEPEQSDLPEVVLDQLNGCDGKTEDNNSSNDTQGCEQGGCDHTMTPPLASKGLIGIEEEQHLSTASLECSTTKPSDMNDIAHGSAQINRSMSADMETNDDKPVTLLHHTLEKYSKSSKYVLRSMERGAQRSKPQTITTGQRQGVQDVAPDSDPMLRIGKVKRRLKLGPQPESSAHMKNRKRLRSDKRTEDPINVEVIPLVTERNNTSRLKELRNDLLSNIVPDLEIKLNPPATKGHLLRGMQKKGKSKDESLSTPKEPMLHNETENSTPVVPVDALEPRNIASENFPNKPVRTKNPRGTPKKHIAKFGLRKPDIQFDSMDLETTVMTTLMREANNKDQSNVLDQPMDNMLCRPQALLTARPTAVGRKRDLSPELDADIPSSRGIFTNVNDKPAKRGVRKQARPNVRRGTTIAMFRLEPMSADLDASMTGKRRLKTGVKQPLKRPKKDCNETDDQSHADNYVQLDMHHTKHINGFQGNRCKRKTIPAHGDERDIFLSSAESFDHGQKEASGGTQCEKVESSANGRSVQPTELKHGKRSVKINPSQRIKCRLLCSEVPEEEVEERDMKTILKEEMDFTMASTSSSAGLLRSISCPEIHSLLQREALWPSPLYSPQPSRSHASHHHHHQQPLHDVHQLPRVHCKSRRTRRHTVSSVEVAREIAPLCLRKEVYPSRRSGGQGSGAPSSPFSLSALASCFLTSPLAFLSRRLEGRGTAANGANTHGHQFSPSPSAPLPHSASSSSTSSVFTSSTSPASSSSSWHLFPGFHTRTDTSAASVSPVHRYATHLPLSVWCEML</sequence>
<evidence type="ECO:0008006" key="4">
    <source>
        <dbReference type="Google" id="ProtNLM"/>
    </source>
</evidence>
<protein>
    <recommendedName>
        <fullName evidence="4">Tantalus-like domain-containing protein</fullName>
    </recommendedName>
</protein>
<feature type="region of interest" description="Disordered" evidence="1">
    <location>
        <begin position="765"/>
        <end position="799"/>
    </location>
</feature>
<evidence type="ECO:0000313" key="2">
    <source>
        <dbReference type="EMBL" id="KAK0153745.1"/>
    </source>
</evidence>
<evidence type="ECO:0000313" key="3">
    <source>
        <dbReference type="Proteomes" id="UP001174136"/>
    </source>
</evidence>
<reference evidence="2" key="1">
    <citation type="journal article" date="2023" name="Front. Mar. Sci.">
        <title>A new Merluccius polli reference genome to investigate the effects of global change in West African waters.</title>
        <authorList>
            <person name="Mateo J.L."/>
            <person name="Blanco-Fernandez C."/>
            <person name="Garcia-Vazquez E."/>
            <person name="Machado-Schiaffino G."/>
        </authorList>
    </citation>
    <scope>NUCLEOTIDE SEQUENCE</scope>
    <source>
        <strain evidence="2">C29</strain>
        <tissue evidence="2">Fin</tissue>
    </source>
</reference>
<feature type="region of interest" description="Disordered" evidence="1">
    <location>
        <begin position="179"/>
        <end position="205"/>
    </location>
</feature>
<comment type="caution">
    <text evidence="2">The sequence shown here is derived from an EMBL/GenBank/DDBJ whole genome shotgun (WGS) entry which is preliminary data.</text>
</comment>
<feature type="region of interest" description="Disordered" evidence="1">
    <location>
        <begin position="285"/>
        <end position="321"/>
    </location>
</feature>
<feature type="region of interest" description="Disordered" evidence="1">
    <location>
        <begin position="69"/>
        <end position="101"/>
    </location>
</feature>
<feature type="compositionally biased region" description="Basic residues" evidence="1">
    <location>
        <begin position="344"/>
        <end position="356"/>
    </location>
</feature>
<dbReference type="Proteomes" id="UP001174136">
    <property type="component" value="Unassembled WGS sequence"/>
</dbReference>
<feature type="region of interest" description="Disordered" evidence="1">
    <location>
        <begin position="479"/>
        <end position="507"/>
    </location>
</feature>
<accession>A0AA47N8A8</accession>
<keyword evidence="3" id="KW-1185">Reference proteome</keyword>
<feature type="compositionally biased region" description="Basic residues" evidence="1">
    <location>
        <begin position="482"/>
        <end position="498"/>
    </location>
</feature>
<feature type="compositionally biased region" description="Basic residues" evidence="1">
    <location>
        <begin position="671"/>
        <end position="680"/>
    </location>
</feature>
<gene>
    <name evidence="2" type="ORF">N1851_004466</name>
</gene>
<name>A0AA47N8A8_MERPO</name>
<feature type="compositionally biased region" description="Polar residues" evidence="1">
    <location>
        <begin position="572"/>
        <end position="581"/>
    </location>
</feature>
<feature type="compositionally biased region" description="Polar residues" evidence="1">
    <location>
        <begin position="79"/>
        <end position="88"/>
    </location>
</feature>
<feature type="region of interest" description="Disordered" evidence="1">
    <location>
        <begin position="662"/>
        <end position="705"/>
    </location>
</feature>
<dbReference type="AlphaFoldDB" id="A0AA47N8A8"/>
<feature type="region of interest" description="Disordered" evidence="1">
    <location>
        <begin position="554"/>
        <end position="590"/>
    </location>
</feature>
<feature type="compositionally biased region" description="Polar residues" evidence="1">
    <location>
        <begin position="184"/>
        <end position="196"/>
    </location>
</feature>
<evidence type="ECO:0000256" key="1">
    <source>
        <dbReference type="SAM" id="MobiDB-lite"/>
    </source>
</evidence>
<organism evidence="2 3">
    <name type="scientific">Merluccius polli</name>
    <name type="common">Benguela hake</name>
    <name type="synonym">Merluccius cadenati</name>
    <dbReference type="NCBI Taxonomy" id="89951"/>
    <lineage>
        <taxon>Eukaryota</taxon>
        <taxon>Metazoa</taxon>
        <taxon>Chordata</taxon>
        <taxon>Craniata</taxon>
        <taxon>Vertebrata</taxon>
        <taxon>Euteleostomi</taxon>
        <taxon>Actinopterygii</taxon>
        <taxon>Neopterygii</taxon>
        <taxon>Teleostei</taxon>
        <taxon>Neoteleostei</taxon>
        <taxon>Acanthomorphata</taxon>
        <taxon>Zeiogadaria</taxon>
        <taxon>Gadariae</taxon>
        <taxon>Gadiformes</taxon>
        <taxon>Gadoidei</taxon>
        <taxon>Merlucciidae</taxon>
        <taxon>Merluccius</taxon>
    </lineage>
</organism>
<feature type="compositionally biased region" description="Polar residues" evidence="1">
    <location>
        <begin position="768"/>
        <end position="777"/>
    </location>
</feature>
<feature type="compositionally biased region" description="Basic residues" evidence="1">
    <location>
        <begin position="689"/>
        <end position="702"/>
    </location>
</feature>
<dbReference type="EMBL" id="JAOPHQ010000635">
    <property type="protein sequence ID" value="KAK0153745.1"/>
    <property type="molecule type" value="Genomic_DNA"/>
</dbReference>